<dbReference type="SUPFAM" id="SSF64268">
    <property type="entry name" value="PX domain"/>
    <property type="match status" value="1"/>
</dbReference>
<feature type="compositionally biased region" description="Polar residues" evidence="3">
    <location>
        <begin position="1066"/>
        <end position="1088"/>
    </location>
</feature>
<dbReference type="SMART" id="SM00313">
    <property type="entry name" value="PXA"/>
    <property type="match status" value="1"/>
</dbReference>
<accession>A0A9P6QB11</accession>
<feature type="compositionally biased region" description="Low complexity" evidence="3">
    <location>
        <begin position="1886"/>
        <end position="1904"/>
    </location>
</feature>
<dbReference type="SUPFAM" id="SSF48097">
    <property type="entry name" value="Regulator of G-protein signaling, RGS"/>
    <property type="match status" value="1"/>
</dbReference>
<dbReference type="OrthoDB" id="120967at2759"/>
<evidence type="ECO:0000313" key="8">
    <source>
        <dbReference type="EMBL" id="KAG0263839.1"/>
    </source>
</evidence>
<feature type="compositionally biased region" description="Low complexity" evidence="3">
    <location>
        <begin position="873"/>
        <end position="883"/>
    </location>
</feature>
<evidence type="ECO:0000259" key="5">
    <source>
        <dbReference type="PROSITE" id="PS50132"/>
    </source>
</evidence>
<dbReference type="SMART" id="SM00315">
    <property type="entry name" value="RGS"/>
    <property type="match status" value="1"/>
</dbReference>
<dbReference type="EMBL" id="JAAAJA010000063">
    <property type="protein sequence ID" value="KAG0263839.1"/>
    <property type="molecule type" value="Genomic_DNA"/>
</dbReference>
<dbReference type="PROSITE" id="PS51207">
    <property type="entry name" value="PXA"/>
    <property type="match status" value="1"/>
</dbReference>
<feature type="domain" description="RGS" evidence="5">
    <location>
        <begin position="497"/>
        <end position="720"/>
    </location>
</feature>
<feature type="transmembrane region" description="Helical" evidence="4">
    <location>
        <begin position="42"/>
        <end position="60"/>
    </location>
</feature>
<feature type="region of interest" description="Disordered" evidence="3">
    <location>
        <begin position="1843"/>
        <end position="1904"/>
    </location>
</feature>
<feature type="region of interest" description="Disordered" evidence="3">
    <location>
        <begin position="1740"/>
        <end position="1772"/>
    </location>
</feature>
<gene>
    <name evidence="8" type="primary">MDM1</name>
    <name evidence="8" type="ORF">BG011_007927</name>
</gene>
<dbReference type="Pfam" id="PF00615">
    <property type="entry name" value="RGS"/>
    <property type="match status" value="1"/>
</dbReference>
<dbReference type="InterPro" id="IPR003114">
    <property type="entry name" value="Phox_assoc"/>
</dbReference>
<dbReference type="PANTHER" id="PTHR22775">
    <property type="entry name" value="SORTING NEXIN"/>
    <property type="match status" value="1"/>
</dbReference>
<dbReference type="Gene3D" id="1.10.167.10">
    <property type="entry name" value="Regulator of G-protein Signalling 4, domain 2"/>
    <property type="match status" value="1"/>
</dbReference>
<dbReference type="Proteomes" id="UP000726737">
    <property type="component" value="Unassembled WGS sequence"/>
</dbReference>
<evidence type="ECO:0000256" key="3">
    <source>
        <dbReference type="SAM" id="MobiDB-lite"/>
    </source>
</evidence>
<feature type="compositionally biased region" description="Low complexity" evidence="3">
    <location>
        <begin position="1843"/>
        <end position="1874"/>
    </location>
</feature>
<protein>
    <submittedName>
        <fullName evidence="8">Intermediate filament protein</fullName>
    </submittedName>
</protein>
<feature type="region of interest" description="Disordered" evidence="3">
    <location>
        <begin position="728"/>
        <end position="898"/>
    </location>
</feature>
<keyword evidence="2" id="KW-0175">Coiled coil</keyword>
<evidence type="ECO:0000259" key="6">
    <source>
        <dbReference type="PROSITE" id="PS50195"/>
    </source>
</evidence>
<feature type="compositionally biased region" description="Basic and acidic residues" evidence="3">
    <location>
        <begin position="788"/>
        <end position="809"/>
    </location>
</feature>
<dbReference type="PROSITE" id="PS50132">
    <property type="entry name" value="RGS"/>
    <property type="match status" value="1"/>
</dbReference>
<feature type="region of interest" description="Disordered" evidence="3">
    <location>
        <begin position="1546"/>
        <end position="1649"/>
    </location>
</feature>
<dbReference type="PANTHER" id="PTHR22775:SF3">
    <property type="entry name" value="SORTING NEXIN-13"/>
    <property type="match status" value="1"/>
</dbReference>
<evidence type="ECO:0000256" key="1">
    <source>
        <dbReference type="ARBA" id="ARBA00010883"/>
    </source>
</evidence>
<feature type="region of interest" description="Disordered" evidence="3">
    <location>
        <begin position="1381"/>
        <end position="1403"/>
    </location>
</feature>
<feature type="compositionally biased region" description="Low complexity" evidence="3">
    <location>
        <begin position="840"/>
        <end position="851"/>
    </location>
</feature>
<keyword evidence="4" id="KW-0812">Transmembrane</keyword>
<dbReference type="InterPro" id="IPR016137">
    <property type="entry name" value="RGS"/>
</dbReference>
<dbReference type="SMART" id="SM00312">
    <property type="entry name" value="PX"/>
    <property type="match status" value="1"/>
</dbReference>
<comment type="caution">
    <text evidence="8">The sequence shown here is derived from an EMBL/GenBank/DDBJ whole genome shotgun (WGS) entry which is preliminary data.</text>
</comment>
<dbReference type="Pfam" id="PF00787">
    <property type="entry name" value="PX"/>
    <property type="match status" value="1"/>
</dbReference>
<keyword evidence="4" id="KW-1133">Transmembrane helix</keyword>
<name>A0A9P6QB11_9FUNG</name>
<dbReference type="InterPro" id="IPR036305">
    <property type="entry name" value="RGS_sf"/>
</dbReference>
<feature type="compositionally biased region" description="Basic and acidic residues" evidence="3">
    <location>
        <begin position="1122"/>
        <end position="1140"/>
    </location>
</feature>
<feature type="coiled-coil region" evidence="2">
    <location>
        <begin position="1175"/>
        <end position="1202"/>
    </location>
</feature>
<feature type="compositionally biased region" description="Polar residues" evidence="3">
    <location>
        <begin position="991"/>
        <end position="1002"/>
    </location>
</feature>
<evidence type="ECO:0000256" key="4">
    <source>
        <dbReference type="SAM" id="Phobius"/>
    </source>
</evidence>
<feature type="region of interest" description="Disordered" evidence="3">
    <location>
        <begin position="991"/>
        <end position="1160"/>
    </location>
</feature>
<keyword evidence="4" id="KW-0472">Membrane</keyword>
<feature type="region of interest" description="Disordered" evidence="3">
    <location>
        <begin position="1417"/>
        <end position="1454"/>
    </location>
</feature>
<dbReference type="PROSITE" id="PS50195">
    <property type="entry name" value="PX"/>
    <property type="match status" value="1"/>
</dbReference>
<dbReference type="Pfam" id="PF08628">
    <property type="entry name" value="Nexin_C"/>
    <property type="match status" value="1"/>
</dbReference>
<feature type="compositionally biased region" description="Polar residues" evidence="3">
    <location>
        <begin position="822"/>
        <end position="839"/>
    </location>
</feature>
<organism evidence="8 9">
    <name type="scientific">Mortierella polycephala</name>
    <dbReference type="NCBI Taxonomy" id="41804"/>
    <lineage>
        <taxon>Eukaryota</taxon>
        <taxon>Fungi</taxon>
        <taxon>Fungi incertae sedis</taxon>
        <taxon>Mucoromycota</taxon>
        <taxon>Mortierellomycotina</taxon>
        <taxon>Mortierellomycetes</taxon>
        <taxon>Mortierellales</taxon>
        <taxon>Mortierellaceae</taxon>
        <taxon>Mortierella</taxon>
    </lineage>
</organism>
<feature type="compositionally biased region" description="Polar residues" evidence="3">
    <location>
        <begin position="1387"/>
        <end position="1403"/>
    </location>
</feature>
<dbReference type="Gene3D" id="3.30.1520.10">
    <property type="entry name" value="Phox-like domain"/>
    <property type="match status" value="1"/>
</dbReference>
<feature type="region of interest" description="Disordered" evidence="3">
    <location>
        <begin position="1501"/>
        <end position="1533"/>
    </location>
</feature>
<evidence type="ECO:0000259" key="7">
    <source>
        <dbReference type="PROSITE" id="PS51207"/>
    </source>
</evidence>
<feature type="domain" description="PXA" evidence="7">
    <location>
        <begin position="169"/>
        <end position="357"/>
    </location>
</feature>
<dbReference type="InterPro" id="IPR001683">
    <property type="entry name" value="PX_dom"/>
</dbReference>
<keyword evidence="9" id="KW-1185">Reference proteome</keyword>
<dbReference type="InterPro" id="IPR013937">
    <property type="entry name" value="Sorting_nexin_C"/>
</dbReference>
<dbReference type="InterPro" id="IPR044926">
    <property type="entry name" value="RGS_subdomain_2"/>
</dbReference>
<dbReference type="Pfam" id="PF02194">
    <property type="entry name" value="PXA"/>
    <property type="match status" value="1"/>
</dbReference>
<evidence type="ECO:0000313" key="9">
    <source>
        <dbReference type="Proteomes" id="UP000726737"/>
    </source>
</evidence>
<dbReference type="InterPro" id="IPR036871">
    <property type="entry name" value="PX_dom_sf"/>
</dbReference>
<feature type="transmembrane region" description="Helical" evidence="4">
    <location>
        <begin position="72"/>
        <end position="97"/>
    </location>
</feature>
<sequence>MNSSNETTPRQGQVKDQTLAQKHITVFQWIPWPSKIALTSSTPFKASAFTVLVLILSWIFGNSTQRRVASIILATPIVLVLTLLTLAASNIAFSILYTRRQRISIASSSSKQNHDQKHNRTTMPGQASRHMFHYLRPAKFTRPVAWSNVERRRRQEQAAKYRTPIADTMPQFSEAVDTVIELIIRDYVAGWMRAITSEVVLQQRIEELLRIVLIRLKTRVMDLDLTQLLVTRLVPKVTAHVNDFRKAEMTLRGNSLERSLTESDELDIMVAGKYRGGKLHKALSTSVSTKATEEAYLRTVVQAILPTLLPKSEVQSDILRHLLRELLVGAVLRPVMELLSDPDYWNQNVDLYTGKAIREQNMVKKLREALKKHTDNMDADSRIIENPTDPYGNGADLYSFEDFLKMIKRCDSLLDVKRIRNTIMTQMRKKKFLIMNREKDDIVNGHKVEDIIVYINRLDIARRRAEKRIEALGGPVYPKRRSREYTQEAKNSSSLIPLDTILSNPSGLSYFMEFQDRRDNMNELQLWLLIDTLNISAVNDPKTDSESIGSLVSDEQQLRTDRIATSTPSSTLSKSQASRALEALTPTITYALGTASGTSNLSDSIRSSRKNSIATTIDITDTLREDVRMIYDTYFAESAPKPVVINHSLVDVFRDFSLVDSSNSSSKSVSLSDIDAKEQEDSKAAHVRQQLLLAQTQVFEQMLAKDYPEFVKSDLYFKFLTSYQSSLVEQNEEDEGRQRMKSSKSQRSSPTPALFSAIGLASPEKRRRLPENPKRTSTGSFLDIFGLGRDKDKERDRDHTTRSPLKRAETTFGQLRPGFLTPNVSRSKTGSPASMRTTDSGGSSNHSSQQQPELKPKQSLDIQSTSEFVPGTLSRSRSLSSISNPETRVGTDAGVSSNSAHQRYISAAGYIRDNSLDLDTEQLSKSTLEEGSSRLRDSLLMELQEHEDEEDDVMMGEAQEGLTMPRMHKKNGKGNVIDAVEAALSSIMETQDVQNEELSSSGIKEMGADSPLMDATDPSFSTARDEQPGEAALLQWGQSQRERTVRKRFKEKTLESGKTVRVKPSKPSSGGQASLDNIFESETSTSVDTSKEDKPKVRATGRMMSSEDEGEEKSATKAMNRVQRDSTSDDSDKGVKDKEKRRSTRSPDATESISDAAQDNVHLAAPGDLLLATRIKRLEQDIETVRKQEAIVETLIQKAERQGRENELRILKKSKSALRREILSMEYQKTQYEVQEEENMIMPGRSTISITSSTVGHDGPKEFALYVIEVHQMAQDGSFASGWVIARRYSEFFALHRQLKERFPSIVRQYELPSKRGFLKLQKSFVEGRRIGLERYLQCLVQHIEICQSQELRAFLSQENVALPQFSAAATTPIILNSLFDSDGNTKDGTNQPGSTTPTPPSNQHFFEQLFQSATSPLHSPVASRDPSRSLLLSNPGSAMMDSVGAGQGMHGETELDEGEGFMKHIYQTVSEGLDDMFSGGPPTVLGNITKQLGNQMMQFSKDSDDEDTNSSLNYGGSRRRHGSHGENGSPRMVQSDIFDKTTLASQYRQQDPSLSGPQPQRPPLQRVQSSRSRRLSSPDPHTQHQRMQFQRQQKEQQQGTPRQQVHQDKQLQQQQQRMLLSQQQQQEQSLQQPQHQQQPGRPDVVEPEGVTTFTEPLCDLFIELFELKEKNNWLRRQAVVIILQQVLGGTIERKLRDTIKAYIEENMLTFYVFKLRDALWPPEATSTKSSPDLSGGYEIVGEDLGTSPASNTPPPASQPAAKAARTPEQKAMTKDQANRKLSAFLPELLGNMVGHQNARRGARRVFAAFQNRRLNQQLVYTTLDEVIAAMWPELALTMTSSSSTSMPTISVPQRGSSLAGTSTATTNASLSMTMGGGADGHGVPSSKVASTTAATKSSSNSHY</sequence>
<feature type="compositionally biased region" description="Low complexity" evidence="3">
    <location>
        <begin position="1553"/>
        <end position="1639"/>
    </location>
</feature>
<feature type="domain" description="PX" evidence="6">
    <location>
        <begin position="1244"/>
        <end position="1363"/>
    </location>
</feature>
<proteinExistence type="inferred from homology"/>
<reference evidence="8" key="1">
    <citation type="journal article" date="2020" name="Fungal Divers.">
        <title>Resolving the Mortierellaceae phylogeny through synthesis of multi-gene phylogenetics and phylogenomics.</title>
        <authorList>
            <person name="Vandepol N."/>
            <person name="Liber J."/>
            <person name="Desiro A."/>
            <person name="Na H."/>
            <person name="Kennedy M."/>
            <person name="Barry K."/>
            <person name="Grigoriev I.V."/>
            <person name="Miller A.N."/>
            <person name="O'Donnell K."/>
            <person name="Stajich J.E."/>
            <person name="Bonito G."/>
        </authorList>
    </citation>
    <scope>NUCLEOTIDE SEQUENCE</scope>
    <source>
        <strain evidence="8">KOD948</strain>
    </source>
</reference>
<feature type="compositionally biased region" description="Polar residues" evidence="3">
    <location>
        <begin position="1146"/>
        <end position="1157"/>
    </location>
</feature>
<dbReference type="GO" id="GO:0035091">
    <property type="term" value="F:phosphatidylinositol binding"/>
    <property type="evidence" value="ECO:0007669"/>
    <property type="project" value="InterPro"/>
</dbReference>
<evidence type="ECO:0000256" key="2">
    <source>
        <dbReference type="SAM" id="Coils"/>
    </source>
</evidence>
<comment type="similarity">
    <text evidence="1">Belongs to the sorting nexin family.</text>
</comment>